<gene>
    <name evidence="1" type="ORF">LCGC14_2514710</name>
</gene>
<sequence length="139" mass="16284">MFWQKKITTKQKTIWVHDGPGLYSHSNAKCKPCCWRCRQKVIDVYYHRPALFSCEITSVTDRPIINIIGAIHCMPVRIAFYFRGHIVFLILVERIPVYNLGFGANAHDKKIQWLALSEVIIWSDRLFAWFFRAQNIEGA</sequence>
<organism evidence="1">
    <name type="scientific">marine sediment metagenome</name>
    <dbReference type="NCBI Taxonomy" id="412755"/>
    <lineage>
        <taxon>unclassified sequences</taxon>
        <taxon>metagenomes</taxon>
        <taxon>ecological metagenomes</taxon>
    </lineage>
</organism>
<dbReference type="EMBL" id="LAZR01040423">
    <property type="protein sequence ID" value="KKL14530.1"/>
    <property type="molecule type" value="Genomic_DNA"/>
</dbReference>
<name>A0A0F9AYL9_9ZZZZ</name>
<proteinExistence type="predicted"/>
<accession>A0A0F9AYL9</accession>
<reference evidence="1" key="1">
    <citation type="journal article" date="2015" name="Nature">
        <title>Complex archaea that bridge the gap between prokaryotes and eukaryotes.</title>
        <authorList>
            <person name="Spang A."/>
            <person name="Saw J.H."/>
            <person name="Jorgensen S.L."/>
            <person name="Zaremba-Niedzwiedzka K."/>
            <person name="Martijn J."/>
            <person name="Lind A.E."/>
            <person name="van Eijk R."/>
            <person name="Schleper C."/>
            <person name="Guy L."/>
            <person name="Ettema T.J."/>
        </authorList>
    </citation>
    <scope>NUCLEOTIDE SEQUENCE</scope>
</reference>
<comment type="caution">
    <text evidence="1">The sequence shown here is derived from an EMBL/GenBank/DDBJ whole genome shotgun (WGS) entry which is preliminary data.</text>
</comment>
<dbReference type="AlphaFoldDB" id="A0A0F9AYL9"/>
<protein>
    <submittedName>
        <fullName evidence="1">Uncharacterized protein</fullName>
    </submittedName>
</protein>
<evidence type="ECO:0000313" key="1">
    <source>
        <dbReference type="EMBL" id="KKL14530.1"/>
    </source>
</evidence>